<dbReference type="EC" id="6.3.1.14" evidence="1"/>
<evidence type="ECO:0000256" key="1">
    <source>
        <dbReference type="ARBA" id="ARBA00012089"/>
    </source>
</evidence>
<protein>
    <recommendedName>
        <fullName evidence="2">Diphthine--ammonia ligase</fullName>
        <ecNumber evidence="1">6.3.1.14</ecNumber>
    </recommendedName>
    <alternativeName>
        <fullName evidence="3">Diphthamide synthase</fullName>
    </alternativeName>
    <alternativeName>
        <fullName evidence="4">Diphthamide synthetase</fullName>
    </alternativeName>
</protein>
<evidence type="ECO:0000313" key="8">
    <source>
        <dbReference type="Proteomes" id="UP001151516"/>
    </source>
</evidence>
<dbReference type="EMBL" id="JANBTX010000001">
    <property type="protein sequence ID" value="KAJ2691358.1"/>
    <property type="molecule type" value="Genomic_DNA"/>
</dbReference>
<evidence type="ECO:0000313" key="7">
    <source>
        <dbReference type="EMBL" id="KAJ2691358.1"/>
    </source>
</evidence>
<dbReference type="Pfam" id="PF01902">
    <property type="entry name" value="Diphthami_syn_2"/>
    <property type="match status" value="1"/>
</dbReference>
<evidence type="ECO:0000256" key="4">
    <source>
        <dbReference type="ARBA" id="ARBA00031552"/>
    </source>
</evidence>
<dbReference type="GO" id="GO:0017178">
    <property type="term" value="F:diphthine-ammonia ligase activity"/>
    <property type="evidence" value="ECO:0007669"/>
    <property type="project" value="UniProtKB-EC"/>
</dbReference>
<reference evidence="7" key="1">
    <citation type="submission" date="2022-07" db="EMBL/GenBank/DDBJ databases">
        <title>Phylogenomic reconstructions and comparative analyses of Kickxellomycotina fungi.</title>
        <authorList>
            <person name="Reynolds N.K."/>
            <person name="Stajich J.E."/>
            <person name="Barry K."/>
            <person name="Grigoriev I.V."/>
            <person name="Crous P."/>
            <person name="Smith M.E."/>
        </authorList>
    </citation>
    <scope>NUCLEOTIDE SEQUENCE</scope>
    <source>
        <strain evidence="7">CBS 109367</strain>
    </source>
</reference>
<keyword evidence="8" id="KW-1185">Reference proteome</keyword>
<dbReference type="AlphaFoldDB" id="A0A9W8GLJ6"/>
<evidence type="ECO:0000256" key="5">
    <source>
        <dbReference type="ARBA" id="ARBA00048108"/>
    </source>
</evidence>
<dbReference type="Gene3D" id="3.40.50.620">
    <property type="entry name" value="HUPs"/>
    <property type="match status" value="1"/>
</dbReference>
<dbReference type="SUPFAM" id="SSF52402">
    <property type="entry name" value="Adenine nucleotide alpha hydrolases-like"/>
    <property type="match status" value="1"/>
</dbReference>
<evidence type="ECO:0000259" key="6">
    <source>
        <dbReference type="Pfam" id="PF01902"/>
    </source>
</evidence>
<sequence length="253" mass="28422">MDVVARAAIAFTGGKDSILALHLVSYKFRSATPLPAIEPLDPVVLVSFQPPGSDFKAHQHAWVQRQADSLGIPLIAKQITSDPSFEESYRLAIRQLATDHGITKLVTGDIEDVGEGFMDRAVQTTGIDLVRPLWKLPRPRVLDLLRSLDIVYIVTLTRLDKLPQPISERLIGHVVNEEYLREQFKWYDDNHEAMDLVGTVDLAGEFGEMHSMVRDCPLFRWQVVQRNGSVAVEDTKFGSYMYLVPGELVDVPK</sequence>
<name>A0A9W8GLJ6_9FUNG</name>
<feature type="domain" description="Diphthamide synthase" evidence="6">
    <location>
        <begin position="6"/>
        <end position="223"/>
    </location>
</feature>
<gene>
    <name evidence="7" type="ORF">IWW39_000043</name>
</gene>
<organism evidence="7 8">
    <name type="scientific">Coemansia spiralis</name>
    <dbReference type="NCBI Taxonomy" id="417178"/>
    <lineage>
        <taxon>Eukaryota</taxon>
        <taxon>Fungi</taxon>
        <taxon>Fungi incertae sedis</taxon>
        <taxon>Zoopagomycota</taxon>
        <taxon>Kickxellomycotina</taxon>
        <taxon>Kickxellomycetes</taxon>
        <taxon>Kickxellales</taxon>
        <taxon>Kickxellaceae</taxon>
        <taxon>Coemansia</taxon>
    </lineage>
</organism>
<dbReference type="OrthoDB" id="686384at2759"/>
<comment type="caution">
    <text evidence="7">The sequence shown here is derived from an EMBL/GenBank/DDBJ whole genome shotgun (WGS) entry which is preliminary data.</text>
</comment>
<dbReference type="InterPro" id="IPR002761">
    <property type="entry name" value="Diphthami_syn_dom"/>
</dbReference>
<dbReference type="InterPro" id="IPR014729">
    <property type="entry name" value="Rossmann-like_a/b/a_fold"/>
</dbReference>
<evidence type="ECO:0000256" key="2">
    <source>
        <dbReference type="ARBA" id="ARBA00018426"/>
    </source>
</evidence>
<evidence type="ECO:0000256" key="3">
    <source>
        <dbReference type="ARBA" id="ARBA00029814"/>
    </source>
</evidence>
<comment type="catalytic activity">
    <reaction evidence="5">
        <text>diphthine-[translation elongation factor 2] + NH4(+) + ATP = diphthamide-[translation elongation factor 2] + AMP + diphosphate + H(+)</text>
        <dbReference type="Rhea" id="RHEA:19753"/>
        <dbReference type="Rhea" id="RHEA-COMP:10172"/>
        <dbReference type="Rhea" id="RHEA-COMP:10174"/>
        <dbReference type="ChEBI" id="CHEBI:15378"/>
        <dbReference type="ChEBI" id="CHEBI:16692"/>
        <dbReference type="ChEBI" id="CHEBI:28938"/>
        <dbReference type="ChEBI" id="CHEBI:30616"/>
        <dbReference type="ChEBI" id="CHEBI:33019"/>
        <dbReference type="ChEBI" id="CHEBI:82696"/>
        <dbReference type="ChEBI" id="CHEBI:456215"/>
        <dbReference type="EC" id="6.3.1.14"/>
    </reaction>
</comment>
<dbReference type="Gene3D" id="3.90.1490.10">
    <property type="entry name" value="putative n-type atp pyrophosphatase, domain 2"/>
    <property type="match status" value="1"/>
</dbReference>
<accession>A0A9W8GLJ6</accession>
<proteinExistence type="predicted"/>
<dbReference type="Proteomes" id="UP001151516">
    <property type="component" value="Unassembled WGS sequence"/>
</dbReference>